<accession>A0AAE0FIK0</accession>
<sequence>MWDLVEQRSKPYLSEVNTIIKTDAVAADDNNGEKIAYACDTSAEFTSEHLTHNYTAMNRQIERLYYRDEDRTKDAITSNDDHEVSTSTLA</sequence>
<dbReference type="EMBL" id="LGRX02018018">
    <property type="protein sequence ID" value="KAK3260203.1"/>
    <property type="molecule type" value="Genomic_DNA"/>
</dbReference>
<reference evidence="1 2" key="1">
    <citation type="journal article" date="2015" name="Genome Biol. Evol.">
        <title>Comparative Genomics of a Bacterivorous Green Alga Reveals Evolutionary Causalities and Consequences of Phago-Mixotrophic Mode of Nutrition.</title>
        <authorList>
            <person name="Burns J.A."/>
            <person name="Paasch A."/>
            <person name="Narechania A."/>
            <person name="Kim E."/>
        </authorList>
    </citation>
    <scope>NUCLEOTIDE SEQUENCE [LARGE SCALE GENOMIC DNA]</scope>
    <source>
        <strain evidence="1 2">PLY_AMNH</strain>
    </source>
</reference>
<proteinExistence type="predicted"/>
<evidence type="ECO:0000313" key="2">
    <source>
        <dbReference type="Proteomes" id="UP001190700"/>
    </source>
</evidence>
<comment type="caution">
    <text evidence="1">The sequence shown here is derived from an EMBL/GenBank/DDBJ whole genome shotgun (WGS) entry which is preliminary data.</text>
</comment>
<organism evidence="1 2">
    <name type="scientific">Cymbomonas tetramitiformis</name>
    <dbReference type="NCBI Taxonomy" id="36881"/>
    <lineage>
        <taxon>Eukaryota</taxon>
        <taxon>Viridiplantae</taxon>
        <taxon>Chlorophyta</taxon>
        <taxon>Pyramimonadophyceae</taxon>
        <taxon>Pyramimonadales</taxon>
        <taxon>Pyramimonadaceae</taxon>
        <taxon>Cymbomonas</taxon>
    </lineage>
</organism>
<evidence type="ECO:0000313" key="1">
    <source>
        <dbReference type="EMBL" id="KAK3260203.1"/>
    </source>
</evidence>
<keyword evidence="2" id="KW-1185">Reference proteome</keyword>
<name>A0AAE0FIK0_9CHLO</name>
<gene>
    <name evidence="1" type="ORF">CYMTET_30824</name>
</gene>
<dbReference type="AlphaFoldDB" id="A0AAE0FIK0"/>
<protein>
    <submittedName>
        <fullName evidence="1">Uncharacterized protein</fullName>
    </submittedName>
</protein>
<dbReference type="Proteomes" id="UP001190700">
    <property type="component" value="Unassembled WGS sequence"/>
</dbReference>